<feature type="region of interest" description="Disordered" evidence="1">
    <location>
        <begin position="22"/>
        <end position="63"/>
    </location>
</feature>
<accession>A0A1Z2L524</accession>
<sequence length="166" mass="16277">MRKAVQITGAAIIAAVLMTGCGSESKDGGAKEPAQATPPADAPKAPSQAPAEDPAKSGGDVTAAKLAGGWSKGKLQDNSFLVLSFAGRTAALSGPGQSCTGTVNDSAKPVTLAFKCKQGDQYASGTVKGVDAGSLTVAWASGKEDTFTKAVGTDGKPAAGLPGKIG</sequence>
<dbReference type="PROSITE" id="PS51257">
    <property type="entry name" value="PROKAR_LIPOPROTEIN"/>
    <property type="match status" value="1"/>
</dbReference>
<dbReference type="OrthoDB" id="3483234at2"/>
<reference evidence="2 3" key="1">
    <citation type="submission" date="2017-06" db="EMBL/GenBank/DDBJ databases">
        <title>Streptomyces albireticuli Genome sequencing and assembly.</title>
        <authorList>
            <person name="Wang Y."/>
            <person name="Du B."/>
            <person name="Ding Y."/>
            <person name="Liu H."/>
            <person name="Hou Q."/>
            <person name="Liu K."/>
            <person name="Yao L."/>
            <person name="Wang C."/>
        </authorList>
    </citation>
    <scope>NUCLEOTIDE SEQUENCE [LARGE SCALE GENOMIC DNA]</scope>
    <source>
        <strain evidence="2 3">MDJK11</strain>
    </source>
</reference>
<name>A0A1Z2L524_9ACTN</name>
<dbReference type="EMBL" id="CP021744">
    <property type="protein sequence ID" value="ARZ69395.1"/>
    <property type="molecule type" value="Genomic_DNA"/>
</dbReference>
<dbReference type="KEGG" id="salj:SMD11_3776"/>
<protein>
    <recommendedName>
        <fullName evidence="4">Lipoprotein</fullName>
    </recommendedName>
</protein>
<evidence type="ECO:0000313" key="2">
    <source>
        <dbReference type="EMBL" id="ARZ69395.1"/>
    </source>
</evidence>
<gene>
    <name evidence="2" type="ORF">SMD11_3776</name>
</gene>
<proteinExistence type="predicted"/>
<dbReference type="RefSeq" id="WP_087927521.1">
    <property type="nucleotide sequence ID" value="NZ_CP021744.1"/>
</dbReference>
<dbReference type="AlphaFoldDB" id="A0A1Z2L524"/>
<dbReference type="Proteomes" id="UP000195755">
    <property type="component" value="Chromosome"/>
</dbReference>
<organism evidence="2 3">
    <name type="scientific">Streptomyces albireticuli</name>
    <dbReference type="NCBI Taxonomy" id="1940"/>
    <lineage>
        <taxon>Bacteria</taxon>
        <taxon>Bacillati</taxon>
        <taxon>Actinomycetota</taxon>
        <taxon>Actinomycetes</taxon>
        <taxon>Kitasatosporales</taxon>
        <taxon>Streptomycetaceae</taxon>
        <taxon>Streptomyces</taxon>
    </lineage>
</organism>
<evidence type="ECO:0008006" key="4">
    <source>
        <dbReference type="Google" id="ProtNLM"/>
    </source>
</evidence>
<evidence type="ECO:0000256" key="1">
    <source>
        <dbReference type="SAM" id="MobiDB-lite"/>
    </source>
</evidence>
<evidence type="ECO:0000313" key="3">
    <source>
        <dbReference type="Proteomes" id="UP000195755"/>
    </source>
</evidence>